<proteinExistence type="predicted"/>
<dbReference type="RefSeq" id="WP_161259144.1">
    <property type="nucleotide sequence ID" value="NZ_WXEY01000016.1"/>
</dbReference>
<dbReference type="Proteomes" id="UP000463470">
    <property type="component" value="Unassembled WGS sequence"/>
</dbReference>
<comment type="caution">
    <text evidence="1">The sequence shown here is derived from an EMBL/GenBank/DDBJ whole genome shotgun (WGS) entry which is preliminary data.</text>
</comment>
<name>A0A845L2Z7_9FIRM</name>
<dbReference type="AlphaFoldDB" id="A0A845L2Z7"/>
<organism evidence="1 2">
    <name type="scientific">Heliomicrobium undosum</name>
    <dbReference type="NCBI Taxonomy" id="121734"/>
    <lineage>
        <taxon>Bacteria</taxon>
        <taxon>Bacillati</taxon>
        <taxon>Bacillota</taxon>
        <taxon>Clostridia</taxon>
        <taxon>Eubacteriales</taxon>
        <taxon>Heliobacteriaceae</taxon>
        <taxon>Heliomicrobium</taxon>
    </lineage>
</organism>
<accession>A0A845L2Z7</accession>
<protein>
    <submittedName>
        <fullName evidence="1">Uncharacterized protein</fullName>
    </submittedName>
</protein>
<sequence length="397" mass="43690">MQHQLIVHLTSPLLAGDRKEPGGYFLPSRDFIPGALIRAAVAREITACCPYALGRERLNWVAYEGADDCLSCTWKNWCQHFDKITFSHAYPPGARMAPMSAYRCKTKEDHGVFDGLLALLKGDRVVCPVCSQGKPEQPGRAERCSGLMDAHVSRRLMMRLAVDPYRGTSQDGQLFAIRAVSTGQHFASTITAPGDMTLNWSLTEMRVGAKTSVGLGRVQTQFVQTGKAAEGSKADHEAVKALAKRLESFNRYLRENRFLYPAEQKTYFSLTLLSETIPQSTPEDVDDGCEEYRSTKRLQTQLASRVLCGLPGLETVLVLADYTMRGGFDTSASSALRRPSELYLTAGSVFVFAVPGAADDDLIQKLYEIEMNGLGCRTSDGYGAVSVCDDFHWNGGK</sequence>
<gene>
    <name evidence="1" type="ORF">GTO91_12955</name>
</gene>
<evidence type="ECO:0000313" key="2">
    <source>
        <dbReference type="Proteomes" id="UP000463470"/>
    </source>
</evidence>
<reference evidence="1 2" key="1">
    <citation type="submission" date="2020-01" db="EMBL/GenBank/DDBJ databases">
        <title>Whole-genome sequence of Heliobacterium undosum DSM 13378.</title>
        <authorList>
            <person name="Kyndt J.A."/>
            <person name="Meyer T.E."/>
        </authorList>
    </citation>
    <scope>NUCLEOTIDE SEQUENCE [LARGE SCALE GENOMIC DNA]</scope>
    <source>
        <strain evidence="1 2">DSM 13378</strain>
    </source>
</reference>
<keyword evidence="2" id="KW-1185">Reference proteome</keyword>
<dbReference type="OrthoDB" id="1730014at2"/>
<dbReference type="EMBL" id="WXEY01000016">
    <property type="protein sequence ID" value="MZP30623.1"/>
    <property type="molecule type" value="Genomic_DNA"/>
</dbReference>
<evidence type="ECO:0000313" key="1">
    <source>
        <dbReference type="EMBL" id="MZP30623.1"/>
    </source>
</evidence>